<evidence type="ECO:0000313" key="2">
    <source>
        <dbReference type="EMBL" id="VED53347.1"/>
    </source>
</evidence>
<protein>
    <submittedName>
        <fullName evidence="2">Uncharacterized phage-encoded protein</fullName>
    </submittedName>
</protein>
<organism evidence="2 3">
    <name type="scientific">Raoultella terrigena</name>
    <name type="common">Klebsiella terrigena</name>
    <dbReference type="NCBI Taxonomy" id="577"/>
    <lineage>
        <taxon>Bacteria</taxon>
        <taxon>Pseudomonadati</taxon>
        <taxon>Pseudomonadota</taxon>
        <taxon>Gammaproteobacteria</taxon>
        <taxon>Enterobacterales</taxon>
        <taxon>Enterobacteriaceae</taxon>
        <taxon>Klebsiella/Raoultella group</taxon>
        <taxon>Raoultella</taxon>
    </lineage>
</organism>
<sequence length="251" mass="28866">MNIINLDQLVSMTSLEIAELTGKEHKHVMRDIRKMVEELNGSKSEERDSGNSNLRSEIIGVNGSNFGRVDEEMYKDAKGETRTLYRLDRKHTFVLVAGYSVQLRARCYDHIQMLEQKVFQLEDQQKRAAIQSANRRGVTWGDYCKTHGLPAQKLMSILKHERKLFQVHPVSGEWSVNPAFAEYFRVIKPTDQRFNPSGINIRFNAKGLAYFSQPEHVLKMRGKVIAIHGTDAERQKHLQDVGKLQNKSKDL</sequence>
<reference evidence="2 3" key="1">
    <citation type="submission" date="2018-12" db="EMBL/GenBank/DDBJ databases">
        <authorList>
            <consortium name="Pathogen Informatics"/>
        </authorList>
    </citation>
    <scope>NUCLEOTIDE SEQUENCE [LARGE SCALE GENOMIC DNA]</scope>
    <source>
        <strain evidence="2 3">NCTC9997</strain>
    </source>
</reference>
<accession>A0A7D8WNG3</accession>
<dbReference type="EMBL" id="LR134253">
    <property type="protein sequence ID" value="VED49853.1"/>
    <property type="molecule type" value="Genomic_DNA"/>
</dbReference>
<name>A0A7D8WNG3_RAOTE</name>
<dbReference type="InterPro" id="IPR014054">
    <property type="entry name" value="Phage_regulatory_Rha"/>
</dbReference>
<dbReference type="EMBL" id="LR134253">
    <property type="protein sequence ID" value="VED53347.1"/>
    <property type="molecule type" value="Genomic_DNA"/>
</dbReference>
<evidence type="ECO:0000313" key="3">
    <source>
        <dbReference type="Proteomes" id="UP000267630"/>
    </source>
</evidence>
<dbReference type="Proteomes" id="UP000267630">
    <property type="component" value="Chromosome 3"/>
</dbReference>
<keyword evidence="3" id="KW-1185">Reference proteome</keyword>
<dbReference type="AlphaFoldDB" id="A0A7D8WNG3"/>
<dbReference type="Pfam" id="PF09669">
    <property type="entry name" value="Phage_pRha"/>
    <property type="match status" value="1"/>
</dbReference>
<proteinExistence type="predicted"/>
<gene>
    <name evidence="1" type="ORF">NCTC9997_02961</name>
    <name evidence="2" type="ORF">NCTC9997_04787</name>
</gene>
<evidence type="ECO:0000313" key="1">
    <source>
        <dbReference type="EMBL" id="VED49853.1"/>
    </source>
</evidence>